<feature type="transmembrane region" description="Helical" evidence="6">
    <location>
        <begin position="170"/>
        <end position="188"/>
    </location>
</feature>
<dbReference type="Gene3D" id="1.10.287.1260">
    <property type="match status" value="1"/>
</dbReference>
<keyword evidence="5 6" id="KW-0472">Membrane</keyword>
<feature type="domain" description="BON" evidence="9">
    <location>
        <begin position="40"/>
        <end position="106"/>
    </location>
</feature>
<dbReference type="InterPro" id="IPR006685">
    <property type="entry name" value="MscS_channel_2nd"/>
</dbReference>
<dbReference type="PANTHER" id="PTHR30221:SF1">
    <property type="entry name" value="SMALL-CONDUCTANCE MECHANOSENSITIVE CHANNEL"/>
    <property type="match status" value="1"/>
</dbReference>
<keyword evidence="3 6" id="KW-0812">Transmembrane</keyword>
<keyword evidence="8" id="KW-0732">Signal</keyword>
<dbReference type="InterPro" id="IPR011066">
    <property type="entry name" value="MscS_channel_C_sf"/>
</dbReference>
<evidence type="ECO:0000256" key="6">
    <source>
        <dbReference type="RuleBase" id="RU369025"/>
    </source>
</evidence>
<name>A0A1N6XIT1_9GAMM</name>
<dbReference type="Proteomes" id="UP000241788">
    <property type="component" value="Unassembled WGS sequence"/>
</dbReference>
<evidence type="ECO:0000256" key="1">
    <source>
        <dbReference type="ARBA" id="ARBA00004651"/>
    </source>
</evidence>
<dbReference type="PANTHER" id="PTHR30221">
    <property type="entry name" value="SMALL-CONDUCTANCE MECHANOSENSITIVE CHANNEL"/>
    <property type="match status" value="1"/>
</dbReference>
<dbReference type="Gene3D" id="3.30.70.100">
    <property type="match status" value="1"/>
</dbReference>
<evidence type="ECO:0000256" key="2">
    <source>
        <dbReference type="ARBA" id="ARBA00022475"/>
    </source>
</evidence>
<dbReference type="InterPro" id="IPR007055">
    <property type="entry name" value="BON_dom"/>
</dbReference>
<dbReference type="InterPro" id="IPR045275">
    <property type="entry name" value="MscS_archaea/bacteria_type"/>
</dbReference>
<dbReference type="STRING" id="1604334.SAMN05421546_2252"/>
<evidence type="ECO:0000259" key="9">
    <source>
        <dbReference type="PROSITE" id="PS50914"/>
    </source>
</evidence>
<dbReference type="RefSeq" id="WP_076588232.1">
    <property type="nucleotide sequence ID" value="NZ_FTLW01000005.1"/>
</dbReference>
<evidence type="ECO:0000256" key="8">
    <source>
        <dbReference type="SAM" id="SignalP"/>
    </source>
</evidence>
<keyword evidence="6" id="KW-0407">Ion channel</keyword>
<dbReference type="Pfam" id="PF00924">
    <property type="entry name" value="MS_channel_2nd"/>
    <property type="match status" value="1"/>
</dbReference>
<gene>
    <name evidence="10" type="ORF">SAMN05421546_2252</name>
</gene>
<dbReference type="Pfam" id="PF04972">
    <property type="entry name" value="BON"/>
    <property type="match status" value="1"/>
</dbReference>
<comment type="subunit">
    <text evidence="6">Homoheptamer.</text>
</comment>
<dbReference type="PROSITE" id="PS50914">
    <property type="entry name" value="BON"/>
    <property type="match status" value="1"/>
</dbReference>
<comment type="similarity">
    <text evidence="6">Belongs to the MscS (TC 1.A.23) family.</text>
</comment>
<evidence type="ECO:0000313" key="11">
    <source>
        <dbReference type="Proteomes" id="UP000241788"/>
    </source>
</evidence>
<evidence type="ECO:0000313" key="10">
    <source>
        <dbReference type="EMBL" id="SIR02242.1"/>
    </source>
</evidence>
<comment type="function">
    <text evidence="6">Mechanosensitive channel that participates in the regulation of osmotic pressure changes within the cell, opening in response to stretch forces in the membrane lipid bilayer, without the need for other proteins. Contributes to normal resistance to hypoosmotic shock. Forms an ion channel of 1.0 nanosiemens conductance with a slight preference for anions.</text>
</comment>
<dbReference type="AlphaFoldDB" id="A0A1N6XIT1"/>
<keyword evidence="6" id="KW-0406">Ion transport</keyword>
<feature type="chain" id="PRO_5013156482" description="Small-conductance mechanosensitive channel" evidence="8">
    <location>
        <begin position="26"/>
        <end position="446"/>
    </location>
</feature>
<feature type="compositionally biased region" description="Basic and acidic residues" evidence="7">
    <location>
        <begin position="386"/>
        <end position="427"/>
    </location>
</feature>
<comment type="subcellular location">
    <subcellularLocation>
        <location evidence="6">Cell inner membrane</location>
        <topology evidence="6">Multi-pass membrane protein</topology>
    </subcellularLocation>
    <subcellularLocation>
        <location evidence="1">Cell membrane</location>
        <topology evidence="1">Multi-pass membrane protein</topology>
    </subcellularLocation>
</comment>
<dbReference type="InterPro" id="IPR023408">
    <property type="entry name" value="MscS_beta-dom_sf"/>
</dbReference>
<feature type="transmembrane region" description="Helical" evidence="6">
    <location>
        <begin position="130"/>
        <end position="150"/>
    </location>
</feature>
<dbReference type="GO" id="GO:0008381">
    <property type="term" value="F:mechanosensitive monoatomic ion channel activity"/>
    <property type="evidence" value="ECO:0007669"/>
    <property type="project" value="InterPro"/>
</dbReference>
<keyword evidence="6" id="KW-0997">Cell inner membrane</keyword>
<dbReference type="OrthoDB" id="9793781at2"/>
<dbReference type="SUPFAM" id="SSF50182">
    <property type="entry name" value="Sm-like ribonucleoproteins"/>
    <property type="match status" value="1"/>
</dbReference>
<reference evidence="11" key="1">
    <citation type="submission" date="2017-01" db="EMBL/GenBank/DDBJ databases">
        <authorList>
            <person name="Varghese N."/>
            <person name="Submissions S."/>
        </authorList>
    </citation>
    <scope>NUCLEOTIDE SEQUENCE [LARGE SCALE GENOMIC DNA]</scope>
    <source>
        <strain evidence="11">UM1</strain>
    </source>
</reference>
<evidence type="ECO:0000256" key="7">
    <source>
        <dbReference type="SAM" id="MobiDB-lite"/>
    </source>
</evidence>
<feature type="signal peptide" evidence="8">
    <location>
        <begin position="1"/>
        <end position="25"/>
    </location>
</feature>
<feature type="region of interest" description="Disordered" evidence="7">
    <location>
        <begin position="385"/>
        <end position="446"/>
    </location>
</feature>
<sequence>MNTRTRCLHVVLATWLAMVTMSAAAQEAPAASDTAAVTPADRQAERRVEAKLDARPALQEVEADVSSGVATLSGEVPTQPDRKQASDLAADTPGIATVQNRTELDPDLRVRFKAALDEVEAKLMRLAARIPLLVMALLIVLLSVWLGGVLSRNLRFVKRLSNHNPYMDGLVRSVVRGLVVLGGSLLALDLLGATSLVGAVLGSAGVVGLVLGFAFKDIAENYIAGILLSLRRPFSPGDLVRIDQHEGRVVALTSRTTQLMTVEGNHLMLPNGVVFKSVLLNYTRNPKRRFDFATNVATGRSWHAAMDVGIRTLRGIDGVLDDPAPTALIQDLANDAATLRFMGWIDQHRNDLAKTRSEAMRLVRRALREEGLVPPDGVQRVALTRETGDEQHATQHRESGDNRDTSVDRTLDDQIDHVESADGKDLLTQKPATTVPPSDTRTAHEV</sequence>
<evidence type="ECO:0000256" key="4">
    <source>
        <dbReference type="ARBA" id="ARBA00022989"/>
    </source>
</evidence>
<evidence type="ECO:0000256" key="3">
    <source>
        <dbReference type="ARBA" id="ARBA00022692"/>
    </source>
</evidence>
<protein>
    <recommendedName>
        <fullName evidence="6">Small-conductance mechanosensitive channel</fullName>
    </recommendedName>
</protein>
<evidence type="ECO:0000256" key="5">
    <source>
        <dbReference type="ARBA" id="ARBA00023136"/>
    </source>
</evidence>
<dbReference type="InterPro" id="IPR010920">
    <property type="entry name" value="LSM_dom_sf"/>
</dbReference>
<keyword evidence="2" id="KW-1003">Cell membrane</keyword>
<feature type="region of interest" description="Disordered" evidence="7">
    <location>
        <begin position="69"/>
        <end position="88"/>
    </location>
</feature>
<keyword evidence="11" id="KW-1185">Reference proteome</keyword>
<organism evidence="10 11">
    <name type="scientific">Solilutibacter tolerans</name>
    <dbReference type="NCBI Taxonomy" id="1604334"/>
    <lineage>
        <taxon>Bacteria</taxon>
        <taxon>Pseudomonadati</taxon>
        <taxon>Pseudomonadota</taxon>
        <taxon>Gammaproteobacteria</taxon>
        <taxon>Lysobacterales</taxon>
        <taxon>Lysobacteraceae</taxon>
        <taxon>Solilutibacter</taxon>
    </lineage>
</organism>
<keyword evidence="6" id="KW-0813">Transport</keyword>
<dbReference type="EMBL" id="FTLW01000005">
    <property type="protein sequence ID" value="SIR02242.1"/>
    <property type="molecule type" value="Genomic_DNA"/>
</dbReference>
<dbReference type="SUPFAM" id="SSF82689">
    <property type="entry name" value="Mechanosensitive channel protein MscS (YggB), C-terminal domain"/>
    <property type="match status" value="1"/>
</dbReference>
<accession>A0A1N6XIT1</accession>
<keyword evidence="4 6" id="KW-1133">Transmembrane helix</keyword>
<dbReference type="Gene3D" id="3.30.1340.30">
    <property type="match status" value="1"/>
</dbReference>
<comment type="caution">
    <text evidence="6">Lacks conserved residue(s) required for the propagation of feature annotation.</text>
</comment>
<feature type="transmembrane region" description="Helical" evidence="6">
    <location>
        <begin position="194"/>
        <end position="215"/>
    </location>
</feature>
<dbReference type="GO" id="GO:0005886">
    <property type="term" value="C:plasma membrane"/>
    <property type="evidence" value="ECO:0007669"/>
    <property type="project" value="UniProtKB-SubCell"/>
</dbReference>
<feature type="compositionally biased region" description="Polar residues" evidence="7">
    <location>
        <begin position="430"/>
        <end position="440"/>
    </location>
</feature>
<dbReference type="Gene3D" id="2.30.30.60">
    <property type="match status" value="1"/>
</dbReference>
<proteinExistence type="inferred from homology"/>